<sequence length="130" mass="13974">VVLDEPLSPGFVREKPDNAATVQAFPEEAPRASGQVLDAPSRPRQHVPGQQGTNHGDFQAFQAAGARRATLVAARRRPGAAADVRGSQGRPAGAALHPADDQGRHRLARRVARHRDRAQFLGHLVRALPH</sequence>
<feature type="non-terminal residue" evidence="2">
    <location>
        <position position="130"/>
    </location>
</feature>
<feature type="region of interest" description="Disordered" evidence="1">
    <location>
        <begin position="73"/>
        <end position="103"/>
    </location>
</feature>
<accession>A0AA40MLD9</accession>
<dbReference type="Proteomes" id="UP000032274">
    <property type="component" value="Unassembled WGS sequence"/>
</dbReference>
<evidence type="ECO:0000313" key="2">
    <source>
        <dbReference type="EMBL" id="KIU01684.1"/>
    </source>
</evidence>
<dbReference type="AlphaFoldDB" id="A0AA40MLD9"/>
<feature type="non-terminal residue" evidence="2">
    <location>
        <position position="1"/>
    </location>
</feature>
<dbReference type="EMBL" id="JXIG01000083">
    <property type="protein sequence ID" value="KIU01684.1"/>
    <property type="molecule type" value="Genomic_DNA"/>
</dbReference>
<evidence type="ECO:0000313" key="3">
    <source>
        <dbReference type="Proteomes" id="UP000032274"/>
    </source>
</evidence>
<organism evidence="2 3">
    <name type="scientific">Staphylococcus aureus</name>
    <dbReference type="NCBI Taxonomy" id="1280"/>
    <lineage>
        <taxon>Bacteria</taxon>
        <taxon>Bacillati</taxon>
        <taxon>Bacillota</taxon>
        <taxon>Bacilli</taxon>
        <taxon>Bacillales</taxon>
        <taxon>Staphylococcaceae</taxon>
        <taxon>Staphylococcus</taxon>
    </lineage>
</organism>
<reference evidence="2 3" key="1">
    <citation type="submission" date="2015-01" db="EMBL/GenBank/DDBJ databases">
        <title>Characterization of Swiss Staphylococcus aureus strains involved in food poisoning.</title>
        <authorList>
            <person name="Crovadore J."/>
            <person name="Chablais R."/>
            <person name="Tonacini J."/>
            <person name="Schnyder B."/>
            <person name="Lefort F."/>
        </authorList>
    </citation>
    <scope>NUCLEOTIDE SEQUENCE [LARGE SCALE GENOMIC DNA]</scope>
    <source>
        <strain evidence="2 3">SA-120</strain>
    </source>
</reference>
<comment type="caution">
    <text evidence="2">The sequence shown here is derived from an EMBL/GenBank/DDBJ whole genome shotgun (WGS) entry which is preliminary data.</text>
</comment>
<feature type="region of interest" description="Disordered" evidence="1">
    <location>
        <begin position="25"/>
        <end position="56"/>
    </location>
</feature>
<protein>
    <submittedName>
        <fullName evidence="2">Uncharacterized protein</fullName>
    </submittedName>
</protein>
<feature type="region of interest" description="Disordered" evidence="1">
    <location>
        <begin position="1"/>
        <end position="20"/>
    </location>
</feature>
<name>A0AA40MLD9_STAAU</name>
<gene>
    <name evidence="2" type="ORF">QU38_00360</name>
</gene>
<evidence type="ECO:0000256" key="1">
    <source>
        <dbReference type="SAM" id="MobiDB-lite"/>
    </source>
</evidence>
<proteinExistence type="predicted"/>